<proteinExistence type="predicted"/>
<organism evidence="1 2">
    <name type="scientific">Polyplosphaeria fusca</name>
    <dbReference type="NCBI Taxonomy" id="682080"/>
    <lineage>
        <taxon>Eukaryota</taxon>
        <taxon>Fungi</taxon>
        <taxon>Dikarya</taxon>
        <taxon>Ascomycota</taxon>
        <taxon>Pezizomycotina</taxon>
        <taxon>Dothideomycetes</taxon>
        <taxon>Pleosporomycetidae</taxon>
        <taxon>Pleosporales</taxon>
        <taxon>Tetraplosphaeriaceae</taxon>
        <taxon>Polyplosphaeria</taxon>
    </lineage>
</organism>
<accession>A0A9P4UY64</accession>
<comment type="caution">
    <text evidence="1">The sequence shown here is derived from an EMBL/GenBank/DDBJ whole genome shotgun (WGS) entry which is preliminary data.</text>
</comment>
<protein>
    <submittedName>
        <fullName evidence="1">Uncharacterized protein</fullName>
    </submittedName>
</protein>
<reference evidence="1" key="1">
    <citation type="journal article" date="2020" name="Stud. Mycol.">
        <title>101 Dothideomycetes genomes: a test case for predicting lifestyles and emergence of pathogens.</title>
        <authorList>
            <person name="Haridas S."/>
            <person name="Albert R."/>
            <person name="Binder M."/>
            <person name="Bloem J."/>
            <person name="Labutti K."/>
            <person name="Salamov A."/>
            <person name="Andreopoulos B."/>
            <person name="Baker S."/>
            <person name="Barry K."/>
            <person name="Bills G."/>
            <person name="Bluhm B."/>
            <person name="Cannon C."/>
            <person name="Castanera R."/>
            <person name="Culley D."/>
            <person name="Daum C."/>
            <person name="Ezra D."/>
            <person name="Gonzalez J."/>
            <person name="Henrissat B."/>
            <person name="Kuo A."/>
            <person name="Liang C."/>
            <person name="Lipzen A."/>
            <person name="Lutzoni F."/>
            <person name="Magnuson J."/>
            <person name="Mondo S."/>
            <person name="Nolan M."/>
            <person name="Ohm R."/>
            <person name="Pangilinan J."/>
            <person name="Park H.-J."/>
            <person name="Ramirez L."/>
            <person name="Alfaro M."/>
            <person name="Sun H."/>
            <person name="Tritt A."/>
            <person name="Yoshinaga Y."/>
            <person name="Zwiers L.-H."/>
            <person name="Turgeon B."/>
            <person name="Goodwin S."/>
            <person name="Spatafora J."/>
            <person name="Crous P."/>
            <person name="Grigoriev I."/>
        </authorList>
    </citation>
    <scope>NUCLEOTIDE SEQUENCE</scope>
    <source>
        <strain evidence="1">CBS 125425</strain>
    </source>
</reference>
<sequence>MVKPPLMISNSLEPRPPCRAHEQDFFAMNDDQTFVSLIISMLVNMLEYHEKDGKWKKKRKQFARVCSSREARGQSTESNLHPLRSSLPSYAAPSCLRLYFFHGGLLWSVLSKGSLFQFLTIARRKDPRICEASDTFHKEETRQGIYRCSKPAEKARCIRAQFGICLLVAHIPRLLVKKDAPQENSGTHRILRERLQLEAIRAMWTPHRSLAIRGAGGLWHVEASKNECGYQLNLRKA</sequence>
<evidence type="ECO:0000313" key="1">
    <source>
        <dbReference type="EMBL" id="KAF2729613.1"/>
    </source>
</evidence>
<name>A0A9P4UY64_9PLEO</name>
<dbReference type="EMBL" id="ML996240">
    <property type="protein sequence ID" value="KAF2729613.1"/>
    <property type="molecule type" value="Genomic_DNA"/>
</dbReference>
<dbReference type="Proteomes" id="UP000799444">
    <property type="component" value="Unassembled WGS sequence"/>
</dbReference>
<keyword evidence="2" id="KW-1185">Reference proteome</keyword>
<gene>
    <name evidence="1" type="ORF">EJ04DRAFT_588530</name>
</gene>
<evidence type="ECO:0000313" key="2">
    <source>
        <dbReference type="Proteomes" id="UP000799444"/>
    </source>
</evidence>
<dbReference type="AlphaFoldDB" id="A0A9P4UY64"/>